<evidence type="ECO:0000256" key="4">
    <source>
        <dbReference type="ARBA" id="ARBA00022989"/>
    </source>
</evidence>
<dbReference type="Proteomes" id="UP000229370">
    <property type="component" value="Unassembled WGS sequence"/>
</dbReference>
<dbReference type="AlphaFoldDB" id="A0A2M8GP41"/>
<evidence type="ECO:0000256" key="1">
    <source>
        <dbReference type="ARBA" id="ARBA00004389"/>
    </source>
</evidence>
<evidence type="ECO:0000313" key="8">
    <source>
        <dbReference type="Proteomes" id="UP000229370"/>
    </source>
</evidence>
<comment type="caution">
    <text evidence="7">The sequence shown here is derived from an EMBL/GenBank/DDBJ whole genome shotgun (WGS) entry which is preliminary data.</text>
</comment>
<protein>
    <submittedName>
        <fullName evidence="7">UDP-N-acetylglucosamine--LPS N-acetylglucosamine transferase</fullName>
    </submittedName>
</protein>
<keyword evidence="7" id="KW-0808">Transferase</keyword>
<evidence type="ECO:0000256" key="6">
    <source>
        <dbReference type="SAM" id="Phobius"/>
    </source>
</evidence>
<keyword evidence="3" id="KW-0256">Endoplasmic reticulum</keyword>
<dbReference type="GO" id="GO:0006488">
    <property type="term" value="P:dolichol-linked oligosaccharide biosynthetic process"/>
    <property type="evidence" value="ECO:0007669"/>
    <property type="project" value="InterPro"/>
</dbReference>
<dbReference type="NCBIfam" id="NF041549">
    <property type="entry name" value="PssD"/>
    <property type="match status" value="1"/>
</dbReference>
<keyword evidence="5 6" id="KW-0472">Membrane</keyword>
<dbReference type="EMBL" id="PFQK01000003">
    <property type="protein sequence ID" value="PJC82327.1"/>
    <property type="molecule type" value="Genomic_DNA"/>
</dbReference>
<dbReference type="InterPro" id="IPR013969">
    <property type="entry name" value="Oligosacch_biosynth_Alg14"/>
</dbReference>
<dbReference type="Gene3D" id="3.40.50.2000">
    <property type="entry name" value="Glycogen Phosphorylase B"/>
    <property type="match status" value="1"/>
</dbReference>
<evidence type="ECO:0000256" key="5">
    <source>
        <dbReference type="ARBA" id="ARBA00023136"/>
    </source>
</evidence>
<evidence type="ECO:0000313" key="7">
    <source>
        <dbReference type="EMBL" id="PJC82327.1"/>
    </source>
</evidence>
<evidence type="ECO:0000256" key="3">
    <source>
        <dbReference type="ARBA" id="ARBA00022824"/>
    </source>
</evidence>
<feature type="transmembrane region" description="Helical" evidence="6">
    <location>
        <begin position="79"/>
        <end position="99"/>
    </location>
</feature>
<comment type="subcellular location">
    <subcellularLocation>
        <location evidence="1">Endoplasmic reticulum membrane</location>
        <topology evidence="1">Single-pass membrane protein</topology>
    </subcellularLocation>
</comment>
<gene>
    <name evidence="7" type="ORF">CO007_00080</name>
</gene>
<sequence length="150" mass="17935">MKIGLISSKGGHLFELIQLKKLFKKYRRFWITFPGQDTQYYLKNETIYYAYYPESRNIVNLIKNFVLALEYFKKEKPKILISCGAGIAIAFFLVGKLFYKTKLIYIESYDFIKYPSMTGKILYNFTDLFLIQHNIQKKWYPKAKYWGSLL</sequence>
<proteinExistence type="predicted"/>
<dbReference type="GO" id="GO:0004577">
    <property type="term" value="F:N-acetylglucosaminyldiphosphodolichol N-acetylglucosaminyltransferase activity"/>
    <property type="evidence" value="ECO:0007669"/>
    <property type="project" value="TreeGrafter"/>
</dbReference>
<reference evidence="8" key="1">
    <citation type="submission" date="2017-09" db="EMBL/GenBank/DDBJ databases">
        <title>Depth-based differentiation of microbial function through sediment-hosted aquifers and enrichment of novel symbionts in the deep terrestrial subsurface.</title>
        <authorList>
            <person name="Probst A.J."/>
            <person name="Ladd B."/>
            <person name="Jarett J.K."/>
            <person name="Geller-Mcgrath D.E."/>
            <person name="Sieber C.M.K."/>
            <person name="Emerson J.B."/>
            <person name="Anantharaman K."/>
            <person name="Thomas B.C."/>
            <person name="Malmstrom R."/>
            <person name="Stieglmeier M."/>
            <person name="Klingl A."/>
            <person name="Woyke T."/>
            <person name="Ryan C.M."/>
            <person name="Banfield J.F."/>
        </authorList>
    </citation>
    <scope>NUCLEOTIDE SEQUENCE [LARGE SCALE GENOMIC DNA]</scope>
</reference>
<evidence type="ECO:0000256" key="2">
    <source>
        <dbReference type="ARBA" id="ARBA00022692"/>
    </source>
</evidence>
<keyword evidence="4 6" id="KW-1133">Transmembrane helix</keyword>
<dbReference type="Pfam" id="PF08660">
    <property type="entry name" value="Alg14"/>
    <property type="match status" value="1"/>
</dbReference>
<keyword evidence="2 6" id="KW-0812">Transmembrane</keyword>
<organism evidence="7 8">
    <name type="scientific">Candidatus Roizmanbacteria bacterium CG_4_8_14_3_um_filter_36_10</name>
    <dbReference type="NCBI Taxonomy" id="1974834"/>
    <lineage>
        <taxon>Bacteria</taxon>
        <taxon>Candidatus Roizmaniibacteriota</taxon>
    </lineage>
</organism>
<name>A0A2M8GP41_9BACT</name>
<dbReference type="PANTHER" id="PTHR12154:SF4">
    <property type="entry name" value="UDP-N-ACETYLGLUCOSAMINE TRANSFERASE SUBUNIT ALG14 HOMOLOG"/>
    <property type="match status" value="1"/>
</dbReference>
<dbReference type="PANTHER" id="PTHR12154">
    <property type="entry name" value="GLYCOSYL TRANSFERASE-RELATED"/>
    <property type="match status" value="1"/>
</dbReference>
<accession>A0A2M8GP41</accession>